<keyword evidence="2" id="KW-1185">Reference proteome</keyword>
<gene>
    <name evidence="1" type="ORF">ACFFF6_10140</name>
</gene>
<protein>
    <recommendedName>
        <fullName evidence="3">Acyl-CoA dehydrogenase</fullName>
    </recommendedName>
</protein>
<comment type="caution">
    <text evidence="1">The sequence shown here is derived from an EMBL/GenBank/DDBJ whole genome shotgun (WGS) entry which is preliminary data.</text>
</comment>
<name>A0ABV6RBE5_9MICO</name>
<sequence length="269" mass="27901">MSPASDAAFPDLAPQIPRDLVPLPRAASLLLWASAYLRGDVGPDDAVEIGLGAGHRHRAGGGADLFDWMTQLRRLPLVSARLVLPQPGRIAGLIGPPSAISRALLAEQAVVVTAAGLAEHTLVPQTEVLGADAARGVEVTWTQIPGTGAQVPPPAYSAGAREELLRALRRAADSAAHLDLVPEEPIPQASLPPDWTAAGVPRHVPGPARHLLVLAARTLLLTRAELAEGSSAAGLSGELAREELLRDLADAAREALVDQVNLLAAAELG</sequence>
<dbReference type="RefSeq" id="WP_376980281.1">
    <property type="nucleotide sequence ID" value="NZ_JBHLSV010000010.1"/>
</dbReference>
<proteinExistence type="predicted"/>
<dbReference type="EMBL" id="JBHLSV010000010">
    <property type="protein sequence ID" value="MFC0674312.1"/>
    <property type="molecule type" value="Genomic_DNA"/>
</dbReference>
<evidence type="ECO:0008006" key="3">
    <source>
        <dbReference type="Google" id="ProtNLM"/>
    </source>
</evidence>
<reference evidence="1 2" key="1">
    <citation type="submission" date="2024-09" db="EMBL/GenBank/DDBJ databases">
        <authorList>
            <person name="Sun Q."/>
            <person name="Mori K."/>
        </authorList>
    </citation>
    <scope>NUCLEOTIDE SEQUENCE [LARGE SCALE GENOMIC DNA]</scope>
    <source>
        <strain evidence="1 2">CICC 10874</strain>
    </source>
</reference>
<dbReference type="Proteomes" id="UP001589793">
    <property type="component" value="Unassembled WGS sequence"/>
</dbReference>
<organism evidence="1 2">
    <name type="scientific">Brachybacterium hainanense</name>
    <dbReference type="NCBI Taxonomy" id="1541174"/>
    <lineage>
        <taxon>Bacteria</taxon>
        <taxon>Bacillati</taxon>
        <taxon>Actinomycetota</taxon>
        <taxon>Actinomycetes</taxon>
        <taxon>Micrococcales</taxon>
        <taxon>Dermabacteraceae</taxon>
        <taxon>Brachybacterium</taxon>
    </lineage>
</organism>
<evidence type="ECO:0000313" key="1">
    <source>
        <dbReference type="EMBL" id="MFC0674312.1"/>
    </source>
</evidence>
<accession>A0ABV6RBE5</accession>
<evidence type="ECO:0000313" key="2">
    <source>
        <dbReference type="Proteomes" id="UP001589793"/>
    </source>
</evidence>